<organism evidence="1 2">
    <name type="scientific">Pseudomonas phage MiCath</name>
    <dbReference type="NCBI Taxonomy" id="3003729"/>
    <lineage>
        <taxon>Viruses</taxon>
        <taxon>Duplodnaviria</taxon>
        <taxon>Heunggongvirae</taxon>
        <taxon>Uroviricota</taxon>
        <taxon>Caudoviricetes</taxon>
        <taxon>Queuovirinae</taxon>
        <taxon>Micathvirus</taxon>
        <taxon>Micathvirus micath</taxon>
    </lineage>
</organism>
<evidence type="ECO:0000313" key="1">
    <source>
        <dbReference type="EMBL" id="WAX22385.1"/>
    </source>
</evidence>
<evidence type="ECO:0000313" key="2">
    <source>
        <dbReference type="Proteomes" id="UP001211688"/>
    </source>
</evidence>
<dbReference type="Proteomes" id="UP001211688">
    <property type="component" value="Segment"/>
</dbReference>
<accession>A0AAE9VDW4</accession>
<sequence>MITRIYNAATGAGLISRAVVPAIKESGKRLVILTTARAVWECNWSRHFPDSAYVTPMMWLRGDWQRDDILLVVDCLSWTQYDLVRATLHSTDGEVWLINPLGETLTKPRRPKCEPSRPN</sequence>
<keyword evidence="2" id="KW-1185">Reference proteome</keyword>
<dbReference type="EMBL" id="OP882271">
    <property type="protein sequence ID" value="WAX22385.1"/>
    <property type="molecule type" value="Genomic_DNA"/>
</dbReference>
<dbReference type="GeneID" id="79412944"/>
<name>A0AAE9VDW4_9CAUD</name>
<dbReference type="RefSeq" id="YP_010719804.1">
    <property type="nucleotide sequence ID" value="NC_072502.1"/>
</dbReference>
<dbReference type="KEGG" id="vg:79412944"/>
<proteinExistence type="predicted"/>
<protein>
    <submittedName>
        <fullName evidence="1">Uncharacterized protein</fullName>
    </submittedName>
</protein>
<reference evidence="1" key="1">
    <citation type="submission" date="2022-11" db="EMBL/GenBank/DDBJ databases">
        <authorList>
            <person name="Jaryenneh J.D."/>
            <person name="Schoeniger J.S."/>
            <person name="Mageeney C.M."/>
        </authorList>
    </citation>
    <scope>NUCLEOTIDE SEQUENCE</scope>
</reference>